<evidence type="ECO:0000256" key="1">
    <source>
        <dbReference type="ARBA" id="ARBA00004141"/>
    </source>
</evidence>
<keyword evidence="10" id="KW-1185">Reference proteome</keyword>
<evidence type="ECO:0000313" key="10">
    <source>
        <dbReference type="Proteomes" id="UP000184304"/>
    </source>
</evidence>
<dbReference type="Gene3D" id="1.20.1250.20">
    <property type="entry name" value="MFS general substrate transporter like domains"/>
    <property type="match status" value="1"/>
</dbReference>
<feature type="transmembrane region" description="Helical" evidence="7">
    <location>
        <begin position="502"/>
        <end position="521"/>
    </location>
</feature>
<keyword evidence="5 7" id="KW-1133">Transmembrane helix</keyword>
<evidence type="ECO:0000256" key="3">
    <source>
        <dbReference type="ARBA" id="ARBA00022448"/>
    </source>
</evidence>
<feature type="transmembrane region" description="Helical" evidence="7">
    <location>
        <begin position="374"/>
        <end position="395"/>
    </location>
</feature>
<keyword evidence="3" id="KW-0813">Transport</keyword>
<evidence type="ECO:0000256" key="6">
    <source>
        <dbReference type="ARBA" id="ARBA00023136"/>
    </source>
</evidence>
<evidence type="ECO:0000259" key="8">
    <source>
        <dbReference type="PROSITE" id="PS50850"/>
    </source>
</evidence>
<feature type="transmembrane region" description="Helical" evidence="7">
    <location>
        <begin position="185"/>
        <end position="208"/>
    </location>
</feature>
<dbReference type="PANTHER" id="PTHR48022:SF3">
    <property type="entry name" value="HEXOSE TRANSPORTER PROTEIN (AFU_ORTHOLOGUE AFUA_8G04480)-RELATED"/>
    <property type="match status" value="1"/>
</dbReference>
<name>A0A1L9N3Z0_ASPTC</name>
<proteinExistence type="inferred from homology"/>
<evidence type="ECO:0000256" key="2">
    <source>
        <dbReference type="ARBA" id="ARBA00010992"/>
    </source>
</evidence>
<accession>A0A1L9N3Z0</accession>
<dbReference type="GO" id="GO:0016020">
    <property type="term" value="C:membrane"/>
    <property type="evidence" value="ECO:0007669"/>
    <property type="project" value="UniProtKB-SubCell"/>
</dbReference>
<dbReference type="InterPro" id="IPR020846">
    <property type="entry name" value="MFS_dom"/>
</dbReference>
<comment type="subcellular location">
    <subcellularLocation>
        <location evidence="1">Membrane</location>
        <topology evidence="1">Multi-pass membrane protein</topology>
    </subcellularLocation>
</comment>
<dbReference type="PANTHER" id="PTHR48022">
    <property type="entry name" value="PLASTIDIC GLUCOSE TRANSPORTER 4"/>
    <property type="match status" value="1"/>
</dbReference>
<dbReference type="OMA" id="TYGTFKN"/>
<organism evidence="9 10">
    <name type="scientific">Aspergillus tubingensis (strain CBS 134.48)</name>
    <dbReference type="NCBI Taxonomy" id="767770"/>
    <lineage>
        <taxon>Eukaryota</taxon>
        <taxon>Fungi</taxon>
        <taxon>Dikarya</taxon>
        <taxon>Ascomycota</taxon>
        <taxon>Pezizomycotina</taxon>
        <taxon>Eurotiomycetes</taxon>
        <taxon>Eurotiomycetidae</taxon>
        <taxon>Eurotiales</taxon>
        <taxon>Aspergillaceae</taxon>
        <taxon>Aspergillus</taxon>
        <taxon>Aspergillus subgen. Circumdati</taxon>
    </lineage>
</organism>
<protein>
    <recommendedName>
        <fullName evidence="8">Major facilitator superfamily (MFS) profile domain-containing protein</fullName>
    </recommendedName>
</protein>
<dbReference type="Proteomes" id="UP000184304">
    <property type="component" value="Unassembled WGS sequence"/>
</dbReference>
<dbReference type="AlphaFoldDB" id="A0A1L9N3Z0"/>
<dbReference type="EMBL" id="KV878203">
    <property type="protein sequence ID" value="OJI84033.1"/>
    <property type="molecule type" value="Genomic_DNA"/>
</dbReference>
<dbReference type="STRING" id="767770.A0A1L9N3Z0"/>
<evidence type="ECO:0000313" key="9">
    <source>
        <dbReference type="EMBL" id="OJI84033.1"/>
    </source>
</evidence>
<dbReference type="Pfam" id="PF00083">
    <property type="entry name" value="Sugar_tr"/>
    <property type="match status" value="1"/>
</dbReference>
<feature type="transmembrane region" description="Helical" evidence="7">
    <location>
        <begin position="471"/>
        <end position="490"/>
    </location>
</feature>
<dbReference type="InterPro" id="IPR036259">
    <property type="entry name" value="MFS_trans_sf"/>
</dbReference>
<keyword evidence="4 7" id="KW-0812">Transmembrane</keyword>
<feature type="transmembrane region" description="Helical" evidence="7">
    <location>
        <begin position="407"/>
        <end position="425"/>
    </location>
</feature>
<feature type="transmembrane region" description="Helical" evidence="7">
    <location>
        <begin position="155"/>
        <end position="173"/>
    </location>
</feature>
<feature type="domain" description="Major facilitator superfamily (MFS) profile" evidence="8">
    <location>
        <begin position="87"/>
        <end position="525"/>
    </location>
</feature>
<dbReference type="OrthoDB" id="6133115at2759"/>
<feature type="transmembrane region" description="Helical" evidence="7">
    <location>
        <begin position="123"/>
        <end position="143"/>
    </location>
</feature>
<feature type="transmembrane region" description="Helical" evidence="7">
    <location>
        <begin position="243"/>
        <end position="266"/>
    </location>
</feature>
<dbReference type="SUPFAM" id="SSF103473">
    <property type="entry name" value="MFS general substrate transporter"/>
    <property type="match status" value="1"/>
</dbReference>
<evidence type="ECO:0000256" key="4">
    <source>
        <dbReference type="ARBA" id="ARBA00022692"/>
    </source>
</evidence>
<feature type="transmembrane region" description="Helical" evidence="7">
    <location>
        <begin position="437"/>
        <end position="459"/>
    </location>
</feature>
<dbReference type="InterPro" id="IPR005828">
    <property type="entry name" value="MFS_sugar_transport-like"/>
</dbReference>
<dbReference type="VEuPathDB" id="FungiDB:ASPTUDRAFT_929210"/>
<feature type="transmembrane region" description="Helical" evidence="7">
    <location>
        <begin position="336"/>
        <end position="358"/>
    </location>
</feature>
<keyword evidence="6 7" id="KW-0472">Membrane</keyword>
<feature type="transmembrane region" description="Helical" evidence="7">
    <location>
        <begin position="220"/>
        <end position="237"/>
    </location>
</feature>
<comment type="similarity">
    <text evidence="2">Belongs to the major facilitator superfamily. Sugar transporter (TC 2.A.1.1) family.</text>
</comment>
<reference evidence="10" key="1">
    <citation type="journal article" date="2017" name="Genome Biol.">
        <title>Comparative genomics reveals high biological diversity and specific adaptations in the industrially and medically important fungal genus Aspergillus.</title>
        <authorList>
            <person name="de Vries R.P."/>
            <person name="Riley R."/>
            <person name="Wiebenga A."/>
            <person name="Aguilar-Osorio G."/>
            <person name="Amillis S."/>
            <person name="Uchima C.A."/>
            <person name="Anderluh G."/>
            <person name="Asadollahi M."/>
            <person name="Askin M."/>
            <person name="Barry K."/>
            <person name="Battaglia E."/>
            <person name="Bayram O."/>
            <person name="Benocci T."/>
            <person name="Braus-Stromeyer S.A."/>
            <person name="Caldana C."/>
            <person name="Canovas D."/>
            <person name="Cerqueira G.C."/>
            <person name="Chen F."/>
            <person name="Chen W."/>
            <person name="Choi C."/>
            <person name="Clum A."/>
            <person name="Dos Santos R.A."/>
            <person name="Damasio A.R."/>
            <person name="Diallinas G."/>
            <person name="Emri T."/>
            <person name="Fekete E."/>
            <person name="Flipphi M."/>
            <person name="Freyberg S."/>
            <person name="Gallo A."/>
            <person name="Gournas C."/>
            <person name="Habgood R."/>
            <person name="Hainaut M."/>
            <person name="Harispe M.L."/>
            <person name="Henrissat B."/>
            <person name="Hilden K.S."/>
            <person name="Hope R."/>
            <person name="Hossain A."/>
            <person name="Karabika E."/>
            <person name="Karaffa L."/>
            <person name="Karanyi Z."/>
            <person name="Krasevec N."/>
            <person name="Kuo A."/>
            <person name="Kusch H."/>
            <person name="LaButti K."/>
            <person name="Lagendijk E.L."/>
            <person name="Lapidus A."/>
            <person name="Levasseur A."/>
            <person name="Lindquist E."/>
            <person name="Lipzen A."/>
            <person name="Logrieco A.F."/>
            <person name="MacCabe A."/>
            <person name="Maekelae M.R."/>
            <person name="Malavazi I."/>
            <person name="Melin P."/>
            <person name="Meyer V."/>
            <person name="Mielnichuk N."/>
            <person name="Miskei M."/>
            <person name="Molnar A.P."/>
            <person name="Mule G."/>
            <person name="Ngan C.Y."/>
            <person name="Orejas M."/>
            <person name="Orosz E."/>
            <person name="Ouedraogo J.P."/>
            <person name="Overkamp K.M."/>
            <person name="Park H.-S."/>
            <person name="Perrone G."/>
            <person name="Piumi F."/>
            <person name="Punt P.J."/>
            <person name="Ram A.F."/>
            <person name="Ramon A."/>
            <person name="Rauscher S."/>
            <person name="Record E."/>
            <person name="Riano-Pachon D.M."/>
            <person name="Robert V."/>
            <person name="Roehrig J."/>
            <person name="Ruller R."/>
            <person name="Salamov A."/>
            <person name="Salih N.S."/>
            <person name="Samson R.A."/>
            <person name="Sandor E."/>
            <person name="Sanguinetti M."/>
            <person name="Schuetze T."/>
            <person name="Sepcic K."/>
            <person name="Shelest E."/>
            <person name="Sherlock G."/>
            <person name="Sophianopoulou V."/>
            <person name="Squina F.M."/>
            <person name="Sun H."/>
            <person name="Susca A."/>
            <person name="Todd R.B."/>
            <person name="Tsang A."/>
            <person name="Unkles S.E."/>
            <person name="van de Wiele N."/>
            <person name="van Rossen-Uffink D."/>
            <person name="Oliveira J.V."/>
            <person name="Vesth T.C."/>
            <person name="Visser J."/>
            <person name="Yu J.-H."/>
            <person name="Zhou M."/>
            <person name="Andersen M.R."/>
            <person name="Archer D.B."/>
            <person name="Baker S.E."/>
            <person name="Benoit I."/>
            <person name="Brakhage A.A."/>
            <person name="Braus G.H."/>
            <person name="Fischer R."/>
            <person name="Frisvad J.C."/>
            <person name="Goldman G.H."/>
            <person name="Houbraken J."/>
            <person name="Oakley B."/>
            <person name="Pocsi I."/>
            <person name="Scazzocchio C."/>
            <person name="Seiboth B."/>
            <person name="vanKuyk P.A."/>
            <person name="Wortman J."/>
            <person name="Dyer P.S."/>
            <person name="Grigoriev I.V."/>
        </authorList>
    </citation>
    <scope>NUCLEOTIDE SEQUENCE [LARGE SCALE GENOMIC DNA]</scope>
    <source>
        <strain evidence="10">CBS 134.48</strain>
    </source>
</reference>
<dbReference type="FunFam" id="1.20.1250.20:FF:000134">
    <property type="entry name" value="MFS sugar transporter protein"/>
    <property type="match status" value="1"/>
</dbReference>
<dbReference type="InterPro" id="IPR050360">
    <property type="entry name" value="MFS_Sugar_Transporters"/>
</dbReference>
<dbReference type="GO" id="GO:0005351">
    <property type="term" value="F:carbohydrate:proton symporter activity"/>
    <property type="evidence" value="ECO:0007669"/>
    <property type="project" value="TreeGrafter"/>
</dbReference>
<dbReference type="PROSITE" id="PS50850">
    <property type="entry name" value="MFS"/>
    <property type="match status" value="1"/>
</dbReference>
<sequence length="550" mass="61363">MNCLTPRLPDWLMFHQSLIRSSITWSICPYFTNRIGMVSKMTKRLCVCCYIPTTNHLSPMEADLEDGMLIVSPFPWTALHLVKLNFCALSLVLFASANGYDSSMINSLQSLFPWVSFMSSPTGAWLGFITIVYWIGLLLAYTVAPSMSDRFGRKIGLYIGLLFVTAGAILQGLSPNPTGWIVGRGLAGCAACFWSCNAPVLISEIAYPSHRATVSSFYQCGYYVGSTLAAWIIYGMLDNSSSWSWRIPSLLQLILPLCALPGLLLCPESPRWLLSQGRVEEAHAILTKWHAGGDRNNPLVSQQMHEIQAALKIETESVQHTSYPDMLKTKANRRRLVITLSIALFSQWGGNGVVSFYLTEVLKAVGITKSSEQLIITACLQIWNLICGIGAALLVDLVGKRSLFHSSAIIMTISYIMITAFTASFEEYHERSVGTAVIPFLFIYFAGYGIALTPLLIAYPCEIWQFSLRTRGLSITWISSCLFASFNSLVNPIALETISWKYYFVFLAVLIVYGITEYYMYPETKGRSLEEIQRLFESENPEPTSSRTTD</sequence>
<gene>
    <name evidence="9" type="ORF">ASPTUDRAFT_929210</name>
</gene>
<evidence type="ECO:0000256" key="5">
    <source>
        <dbReference type="ARBA" id="ARBA00022989"/>
    </source>
</evidence>
<evidence type="ECO:0000256" key="7">
    <source>
        <dbReference type="SAM" id="Phobius"/>
    </source>
</evidence>